<dbReference type="STRING" id="90262.A0A1X2IPS5"/>
<accession>A0A1X2IPS5</accession>
<feature type="coiled-coil region" evidence="1">
    <location>
        <begin position="758"/>
        <end position="785"/>
    </location>
</feature>
<feature type="compositionally biased region" description="Low complexity" evidence="2">
    <location>
        <begin position="112"/>
        <end position="138"/>
    </location>
</feature>
<protein>
    <recommendedName>
        <fullName evidence="5">Ras-associating domain-containing protein</fullName>
    </recommendedName>
</protein>
<feature type="compositionally biased region" description="Polar residues" evidence="2">
    <location>
        <begin position="89"/>
        <end position="105"/>
    </location>
</feature>
<organism evidence="3 4">
    <name type="scientific">Absidia repens</name>
    <dbReference type="NCBI Taxonomy" id="90262"/>
    <lineage>
        <taxon>Eukaryota</taxon>
        <taxon>Fungi</taxon>
        <taxon>Fungi incertae sedis</taxon>
        <taxon>Mucoromycota</taxon>
        <taxon>Mucoromycotina</taxon>
        <taxon>Mucoromycetes</taxon>
        <taxon>Mucorales</taxon>
        <taxon>Cunninghamellaceae</taxon>
        <taxon>Absidia</taxon>
    </lineage>
</organism>
<keyword evidence="4" id="KW-1185">Reference proteome</keyword>
<reference evidence="3 4" key="1">
    <citation type="submission" date="2016-07" db="EMBL/GenBank/DDBJ databases">
        <title>Pervasive Adenine N6-methylation of Active Genes in Fungi.</title>
        <authorList>
            <consortium name="DOE Joint Genome Institute"/>
            <person name="Mondo S.J."/>
            <person name="Dannebaum R.O."/>
            <person name="Kuo R.C."/>
            <person name="Labutti K."/>
            <person name="Haridas S."/>
            <person name="Kuo A."/>
            <person name="Salamov A."/>
            <person name="Ahrendt S.R."/>
            <person name="Lipzen A."/>
            <person name="Sullivan W."/>
            <person name="Andreopoulos W.B."/>
            <person name="Clum A."/>
            <person name="Lindquist E."/>
            <person name="Daum C."/>
            <person name="Ramamoorthy G.K."/>
            <person name="Gryganskyi A."/>
            <person name="Culley D."/>
            <person name="Magnuson J.K."/>
            <person name="James T.Y."/>
            <person name="O'Malley M.A."/>
            <person name="Stajich J.E."/>
            <person name="Spatafora J.W."/>
            <person name="Visel A."/>
            <person name="Grigoriev I.V."/>
        </authorList>
    </citation>
    <scope>NUCLEOTIDE SEQUENCE [LARGE SCALE GENOMIC DNA]</scope>
    <source>
        <strain evidence="3 4">NRRL 1336</strain>
    </source>
</reference>
<feature type="region of interest" description="Disordered" evidence="2">
    <location>
        <begin position="472"/>
        <end position="570"/>
    </location>
</feature>
<feature type="region of interest" description="Disordered" evidence="2">
    <location>
        <begin position="611"/>
        <end position="665"/>
    </location>
</feature>
<comment type="caution">
    <text evidence="3">The sequence shown here is derived from an EMBL/GenBank/DDBJ whole genome shotgun (WGS) entry which is preliminary data.</text>
</comment>
<keyword evidence="1" id="KW-0175">Coiled coil</keyword>
<feature type="compositionally biased region" description="Polar residues" evidence="2">
    <location>
        <begin position="611"/>
        <end position="631"/>
    </location>
</feature>
<feature type="compositionally biased region" description="Basic and acidic residues" evidence="2">
    <location>
        <begin position="544"/>
        <end position="553"/>
    </location>
</feature>
<feature type="region of interest" description="Disordered" evidence="2">
    <location>
        <begin position="1"/>
        <end position="154"/>
    </location>
</feature>
<sequence>MNKLEKLLGDDDSLSSPTSPRSTNGGKKGGIRKFFSRSSKDSGSNGKRKDSKTPSLGGDSILSESASLSSQSTSYSERDRSGSLDSAMLLQTQGTRSLSDNNSRYHTPMEDPNSMMASPTSPSSLMSPSSFTSNSSPLEQHHPHHLHQQHHHQNMEQVTTLMIHGGNITLDDNAKPASVYTFTTAMEVIQQVVATFDRGHTESLEDYAMNYYLVVKGVDGDEYTLVPSDRPLSIYHSLTGYLNTPMPSLKKARRISQLMSTNSDITTHIGGPSHHHPASPTSPNGLESSPTTVAFYLHSKRRTLNEGGMIRIKVSLLQSEIVDQDGLFGAGQTRVDKSLSVSHTGSVGDVAALILERFHLLNGVVDGASDLNDQIKALRLEDSSKGQAVLYRLNVSRNGREFVLNVNDPITKAYDGATMPPVHYARNSNPDRSSTTSMSSIIHSPHADETFFVLRRVQAQFLPQTNHMDYTTQHVSAQPPQRPARSHRPPIRQNTPMPHTKTIDSTNPLPTIHPLEMRSGIYNDPRLASPIDTTSPSLSQTTKSHPDDIDNHPPSHQQGYMDNGKQQMTPEEDGDAILKLNEALDSLAYTRNSNEPLTEAITHHRHLTKTVITTQPNNRNTSPLQINNREQPSPLSTSSSSAEFPALHGKTMDKSPSTTSTMTTSISTMGDQNVRMAAMTGTQYQDSINNKGNLARKRHGSIPSMLYWDDFGMDEMMTLIRGAAKCQEAMEKKEAEKKNRRSSRHYTAPIRSEINEVFKDSHVQLEQLEKELDILMAQAVKTYCR</sequence>
<dbReference type="Proteomes" id="UP000193560">
    <property type="component" value="Unassembled WGS sequence"/>
</dbReference>
<feature type="region of interest" description="Disordered" evidence="2">
    <location>
        <begin position="263"/>
        <end position="289"/>
    </location>
</feature>
<evidence type="ECO:0000256" key="2">
    <source>
        <dbReference type="SAM" id="MobiDB-lite"/>
    </source>
</evidence>
<feature type="compositionally biased region" description="Polar residues" evidence="2">
    <location>
        <begin position="554"/>
        <end position="569"/>
    </location>
</feature>
<evidence type="ECO:0000256" key="1">
    <source>
        <dbReference type="SAM" id="Coils"/>
    </source>
</evidence>
<feature type="compositionally biased region" description="Low complexity" evidence="2">
    <location>
        <begin position="60"/>
        <end position="75"/>
    </location>
</feature>
<evidence type="ECO:0000313" key="3">
    <source>
        <dbReference type="EMBL" id="ORZ20275.1"/>
    </source>
</evidence>
<feature type="compositionally biased region" description="Low complexity" evidence="2">
    <location>
        <begin position="632"/>
        <end position="641"/>
    </location>
</feature>
<feature type="compositionally biased region" description="Basic residues" evidence="2">
    <location>
        <begin position="142"/>
        <end position="152"/>
    </location>
</feature>
<feature type="compositionally biased region" description="Polar residues" evidence="2">
    <location>
        <begin position="492"/>
        <end position="509"/>
    </location>
</feature>
<gene>
    <name evidence="3" type="ORF">BCR42DRAFT_408371</name>
</gene>
<feature type="compositionally biased region" description="Polar residues" evidence="2">
    <location>
        <begin position="14"/>
        <end position="25"/>
    </location>
</feature>
<feature type="compositionally biased region" description="Polar residues" evidence="2">
    <location>
        <begin position="531"/>
        <end position="543"/>
    </location>
</feature>
<proteinExistence type="predicted"/>
<dbReference type="AlphaFoldDB" id="A0A1X2IPS5"/>
<name>A0A1X2IPS5_9FUNG</name>
<evidence type="ECO:0008006" key="5">
    <source>
        <dbReference type="Google" id="ProtNLM"/>
    </source>
</evidence>
<dbReference type="EMBL" id="MCGE01000006">
    <property type="protein sequence ID" value="ORZ20275.1"/>
    <property type="molecule type" value="Genomic_DNA"/>
</dbReference>
<dbReference type="OrthoDB" id="196165at2759"/>
<evidence type="ECO:0000313" key="4">
    <source>
        <dbReference type="Proteomes" id="UP000193560"/>
    </source>
</evidence>
<feature type="compositionally biased region" description="Low complexity" evidence="2">
    <location>
        <begin position="654"/>
        <end position="665"/>
    </location>
</feature>